<dbReference type="Proteomes" id="UP001341281">
    <property type="component" value="Chromosome 07"/>
</dbReference>
<keyword evidence="2" id="KW-1185">Reference proteome</keyword>
<protein>
    <submittedName>
        <fullName evidence="1">Uncharacterized protein</fullName>
    </submittedName>
</protein>
<evidence type="ECO:0000313" key="2">
    <source>
        <dbReference type="Proteomes" id="UP001341281"/>
    </source>
</evidence>
<proteinExistence type="predicted"/>
<name>A0AAQ3U7U5_PASNO</name>
<dbReference type="PANTHER" id="PTHR33103:SF86">
    <property type="entry name" value="OS04G0594500 PROTEIN"/>
    <property type="match status" value="1"/>
</dbReference>
<dbReference type="InterPro" id="IPR007750">
    <property type="entry name" value="DUF674"/>
</dbReference>
<dbReference type="AlphaFoldDB" id="A0AAQ3U7U5"/>
<dbReference type="Pfam" id="PF05056">
    <property type="entry name" value="DUF674"/>
    <property type="match status" value="4"/>
</dbReference>
<reference evidence="1 2" key="1">
    <citation type="submission" date="2024-02" db="EMBL/GenBank/DDBJ databases">
        <title>High-quality chromosome-scale genome assembly of Pensacola bahiagrass (Paspalum notatum Flugge var. saurae).</title>
        <authorList>
            <person name="Vega J.M."/>
            <person name="Podio M."/>
            <person name="Orjuela J."/>
            <person name="Siena L.A."/>
            <person name="Pessino S.C."/>
            <person name="Combes M.C."/>
            <person name="Mariac C."/>
            <person name="Albertini E."/>
            <person name="Pupilli F."/>
            <person name="Ortiz J.P.A."/>
            <person name="Leblanc O."/>
        </authorList>
    </citation>
    <scope>NUCLEOTIDE SEQUENCE [LARGE SCALE GENOMIC DNA]</scope>
    <source>
        <strain evidence="1">R1</strain>
        <tissue evidence="1">Leaf</tissue>
    </source>
</reference>
<dbReference type="PANTHER" id="PTHR33103">
    <property type="entry name" value="OS01G0153900 PROTEIN"/>
    <property type="match status" value="1"/>
</dbReference>
<evidence type="ECO:0000313" key="1">
    <source>
        <dbReference type="EMBL" id="WVZ86943.1"/>
    </source>
</evidence>
<dbReference type="EMBL" id="CP144751">
    <property type="protein sequence ID" value="WVZ86943.1"/>
    <property type="molecule type" value="Genomic_DNA"/>
</dbReference>
<gene>
    <name evidence="1" type="ORF">U9M48_033654</name>
</gene>
<accession>A0AAQ3U7U5</accession>
<organism evidence="1 2">
    <name type="scientific">Paspalum notatum var. saurae</name>
    <dbReference type="NCBI Taxonomy" id="547442"/>
    <lineage>
        <taxon>Eukaryota</taxon>
        <taxon>Viridiplantae</taxon>
        <taxon>Streptophyta</taxon>
        <taxon>Embryophyta</taxon>
        <taxon>Tracheophyta</taxon>
        <taxon>Spermatophyta</taxon>
        <taxon>Magnoliopsida</taxon>
        <taxon>Liliopsida</taxon>
        <taxon>Poales</taxon>
        <taxon>Poaceae</taxon>
        <taxon>PACMAD clade</taxon>
        <taxon>Panicoideae</taxon>
        <taxon>Andropogonodae</taxon>
        <taxon>Paspaleae</taxon>
        <taxon>Paspalinae</taxon>
        <taxon>Paspalum</taxon>
    </lineage>
</organism>
<sequence length="1017" mass="112190">MAKVEEPTVEVKLFVDKEKRKVLFAESDKEFVDVLFSFLTMPLGTIVRILSKQSQMGCLDELYKNVEDLSVDYFQTKACKAMLLKPLNAAASHCRRLKINIDDTKPRAVYICRNTSCCARDDCEFSSFPDAACKCGKTMQYGRDMPENEGDSLAPDGGGLESGVFGKGLLKFVITDDLIVAPASTPLMLSLFERFGVDDPENIEETILQFNSQKIISLLKRSLTSKQPLTRIYFDATLVSVDADLDVLPEQQNDADEKVNIAKMKVLFGLLSIPLGSIIKAFGQWPPSGCVDNLWKSIDGSAKGCVRPECQSLLLAPKSAPFGCAAAKVLGVDELAPTVLDINCCFRCLKNYGFDNTVQCRYNCMAIVKSAKLYELNPRRAPKDRSGNSESYVKGGHMRFMVTGDLHVHPLSISATLQVLRDGNVQTEELEEREIGLTKFQQGCAGLYGFLEIILFFIRLGQNPFYMYFSGELTGSGYGPNCSQVKIKHKWSFRAANIQGRWLYNLLTENTMERNEEPTIEIKLFVDMEKRRVLFAEADKDFVDVLFSWLTLPLGTIARLLGKQSQMGCLDHDLGTDYYQTKACKGMLLSPLNAASSHCCQLRINIDDTKKGAVYVCRDKSCSAPGGRAFSSVPDAACRCGKDMQNAGDRPENHASVAPGVGGTDSGVFVNGCFKFIITDDLIVSPASTSIMISIFERFGVSDPANLEKTIIQLNSQKITSLLGRSLTSKEPLTGLYFDVPIDDDGGDLFVSPNKLNPEQQNNADQKLNNVKIRGCVVNLYKSIDESANGCVKPKCQSLLIAPKVVPFSGCRTTKILEVEELVPRKLEINACFQCFKIGGFADLGRCLKKTPIYSRRGGCIRYYENTYCKDSVKSTNLHELNPKSLNGGSGNGGAYVKEGQLKVMVTDDLHIVPLSMSCTLQAVRMAKVRPGKLLEKEIALTNLQVMELLNAALVSRNALSSVLLPPKKRKLDHLASVNTGLFVQNTKGQLRFPTLVAQIPLLFQGQDSGPPVQQYK</sequence>